<dbReference type="EMBL" id="GAMD01001403">
    <property type="protein sequence ID" value="JAB00188.1"/>
    <property type="molecule type" value="mRNA"/>
</dbReference>
<dbReference type="AlphaFoldDB" id="T1EA21"/>
<feature type="region of interest" description="Disordered" evidence="1">
    <location>
        <begin position="268"/>
        <end position="290"/>
    </location>
</feature>
<feature type="non-terminal residue" evidence="2">
    <location>
        <position position="1"/>
    </location>
</feature>
<evidence type="ECO:0000313" key="2">
    <source>
        <dbReference type="EMBL" id="JAB00188.1"/>
    </source>
</evidence>
<feature type="region of interest" description="Disordered" evidence="1">
    <location>
        <begin position="1"/>
        <end position="40"/>
    </location>
</feature>
<protein>
    <submittedName>
        <fullName evidence="2">Putative cell wall surface anchored protein</fullName>
    </submittedName>
</protein>
<name>T1EA21_ANOAQ</name>
<feature type="region of interest" description="Disordered" evidence="1">
    <location>
        <begin position="86"/>
        <end position="110"/>
    </location>
</feature>
<reference evidence="2" key="1">
    <citation type="submission" date="2013-07" db="EMBL/GenBank/DDBJ databases">
        <title>Transcriptome sequencing and developmental regulation of gene expression in Anopheles aquasalis.</title>
        <authorList>
            <consortium name="Brazilian Malaria Network (MCT/CNPq/MS/SCTIE/DECIT/PRONEX 555648/2009-5) and Research Network on Bioactive Molecules from Arthropod Vectors (NAP-MOBIARVE"/>
            <consortium name="University of Sao Paulo)"/>
            <person name="Marinotti O."/>
            <person name="Ribeiro J.M.C."/>
            <person name="Costa-da-Silva A.L."/>
            <person name="Silva M.C.P."/>
            <person name="Lopes A.R."/>
            <person name="Barros M.S."/>
            <person name="Sa-Nunes A."/>
            <person name="Konjin B.B."/>
            <person name="Carvalho E."/>
            <person name="Suesdek L."/>
            <person name="Silva-Neto M.A.C."/>
            <person name="Capurro M.L."/>
        </authorList>
    </citation>
    <scope>NUCLEOTIDE SEQUENCE</scope>
    <source>
        <tissue evidence="2">Whole body</tissue>
    </source>
</reference>
<feature type="compositionally biased region" description="Low complexity" evidence="1">
    <location>
        <begin position="13"/>
        <end position="26"/>
    </location>
</feature>
<organism evidence="2">
    <name type="scientific">Anopheles aquasalis</name>
    <name type="common">Malaria mosquito</name>
    <dbReference type="NCBI Taxonomy" id="42839"/>
    <lineage>
        <taxon>Eukaryota</taxon>
        <taxon>Metazoa</taxon>
        <taxon>Ecdysozoa</taxon>
        <taxon>Arthropoda</taxon>
        <taxon>Hexapoda</taxon>
        <taxon>Insecta</taxon>
        <taxon>Pterygota</taxon>
        <taxon>Neoptera</taxon>
        <taxon>Endopterygota</taxon>
        <taxon>Diptera</taxon>
        <taxon>Nematocera</taxon>
        <taxon>Culicoidea</taxon>
        <taxon>Culicidae</taxon>
        <taxon>Anophelinae</taxon>
        <taxon>Anopheles</taxon>
    </lineage>
</organism>
<feature type="compositionally biased region" description="Low complexity" evidence="1">
    <location>
        <begin position="268"/>
        <end position="279"/>
    </location>
</feature>
<accession>T1EA21</accession>
<evidence type="ECO:0000256" key="1">
    <source>
        <dbReference type="SAM" id="MobiDB-lite"/>
    </source>
</evidence>
<sequence length="290" mass="27598">SSFADDGAGGGATASVTASVEGTVVGDSGGGGKLTSLWDRVGGEGSDSRLFCGSGDEMSTDSTLLSSFRSSAPRAACRSAGTAAAMVGRGDGRESGTGSSSSTAGGGGGGGKSSILLLISSIRGSASGNTSGATVSAGTTSASTAAGSSCCGCASPLSILSTAFSRISPTALVTVSLISSTSSAGSGVATIGSGSGSGSGFFVSSTRSEATTSSFSTGTDGETSELTCPATVWLITCSTTSTDELLMPFSFASTSTLFSGSCSSVGPSESSTEDASTAACDMEASTNTIT</sequence>
<proteinExistence type="evidence at transcript level"/>